<dbReference type="Proteomes" id="UP000595237">
    <property type="component" value="Chromosome"/>
</dbReference>
<keyword evidence="1" id="KW-0472">Membrane</keyword>
<accession>A0ABX7CYH4</accession>
<evidence type="ECO:0000313" key="3">
    <source>
        <dbReference type="Proteomes" id="UP000595237"/>
    </source>
</evidence>
<proteinExistence type="predicted"/>
<organism evidence="2 3">
    <name type="scientific">Serratia liquefaciens</name>
    <dbReference type="NCBI Taxonomy" id="614"/>
    <lineage>
        <taxon>Bacteria</taxon>
        <taxon>Pseudomonadati</taxon>
        <taxon>Pseudomonadota</taxon>
        <taxon>Gammaproteobacteria</taxon>
        <taxon>Enterobacterales</taxon>
        <taxon>Yersiniaceae</taxon>
        <taxon>Serratia</taxon>
    </lineage>
</organism>
<keyword evidence="3" id="KW-1185">Reference proteome</keyword>
<evidence type="ECO:0000256" key="1">
    <source>
        <dbReference type="SAM" id="Phobius"/>
    </source>
</evidence>
<sequence length="386" mass="44194">MTANNIRKFDDLVTIYKNTTFTTNTSEGTIYISSDNLRQCIQDIVDNGNDFGITLESGNIKVGEEVTIHIIPPKMRIGQLHNTFDDYLKNSKNRIKEANCYYIINDKFYNRDTQSPLYVQKYRAILRLIALFKESSAYLDESSCELVFVDSNVIKIPVNYVTDDLSRLQLDKIQNFIANFAEDTHRDQKLTILANSIKSMGETKTKESSFTYLIQDFSQLCESFNKGYRVFVSGFSYEKILDQLRVAKIEEMGKIHKVFSDIQNQILGIPVATIIVATQMKQANGWDAQALINTAILIGALFFTAMILFVMFNQWQTLSAISDELDYKKHQAETNYESIYDDIKTTFGSLTTRIYTQRAVFIVLGAFVAVGLWLTFKFYFYLTPGA</sequence>
<keyword evidence="1" id="KW-1133">Transmembrane helix</keyword>
<reference evidence="2 3" key="1">
    <citation type="submission" date="2021-01" db="EMBL/GenBank/DDBJ databases">
        <title>FDA dAtabase for Regulatory Grade micrObial Sequences (FDA-ARGOS): Supporting development and validation of Infectious Disease Dx tests.</title>
        <authorList>
            <person name="Blissenbach B."/>
            <person name="Krut O."/>
            <person name="Tallon L."/>
            <person name="Sadzewicz L."/>
            <person name="Zhao X."/>
            <person name="Boylan J."/>
            <person name="Ott S."/>
            <person name="Bowen H."/>
            <person name="Vavikolanu K."/>
            <person name="Mehta A."/>
            <person name="Aluvathingal J."/>
            <person name="Nadendla S."/>
            <person name="Yan Y."/>
            <person name="Sichtig H."/>
        </authorList>
    </citation>
    <scope>NUCLEOTIDE SEQUENCE [LARGE SCALE GENOMIC DNA]</scope>
    <source>
        <strain evidence="2 3">FDAARGOS_1081</strain>
    </source>
</reference>
<dbReference type="RefSeq" id="WP_201895437.1">
    <property type="nucleotide sequence ID" value="NZ_CP068148.1"/>
</dbReference>
<name>A0ABX7CYH4_SERLI</name>
<keyword evidence="1" id="KW-0812">Transmembrane</keyword>
<protein>
    <recommendedName>
        <fullName evidence="4">Phage-related membrane protein</fullName>
    </recommendedName>
</protein>
<evidence type="ECO:0008006" key="4">
    <source>
        <dbReference type="Google" id="ProtNLM"/>
    </source>
</evidence>
<dbReference type="EMBL" id="CP068148">
    <property type="protein sequence ID" value="QQU53611.1"/>
    <property type="molecule type" value="Genomic_DNA"/>
</dbReference>
<evidence type="ECO:0000313" key="2">
    <source>
        <dbReference type="EMBL" id="QQU53611.1"/>
    </source>
</evidence>
<feature type="transmembrane region" description="Helical" evidence="1">
    <location>
        <begin position="290"/>
        <end position="312"/>
    </location>
</feature>
<gene>
    <name evidence="2" type="ORF">I6I38_14810</name>
</gene>
<feature type="transmembrane region" description="Helical" evidence="1">
    <location>
        <begin position="359"/>
        <end position="382"/>
    </location>
</feature>